<accession>A0A1G9WW37</accession>
<proteinExistence type="predicted"/>
<protein>
    <submittedName>
        <fullName evidence="2">Uncharacterized protein</fullName>
    </submittedName>
</protein>
<evidence type="ECO:0000256" key="1">
    <source>
        <dbReference type="SAM" id="Phobius"/>
    </source>
</evidence>
<dbReference type="EMBL" id="FNHS01000004">
    <property type="protein sequence ID" value="SDM88649.1"/>
    <property type="molecule type" value="Genomic_DNA"/>
</dbReference>
<keyword evidence="1" id="KW-0472">Membrane</keyword>
<organism evidence="2 3">
    <name type="scientific">Methylobacterium phyllostachyos</name>
    <dbReference type="NCBI Taxonomy" id="582672"/>
    <lineage>
        <taxon>Bacteria</taxon>
        <taxon>Pseudomonadati</taxon>
        <taxon>Pseudomonadota</taxon>
        <taxon>Alphaproteobacteria</taxon>
        <taxon>Hyphomicrobiales</taxon>
        <taxon>Methylobacteriaceae</taxon>
        <taxon>Methylobacterium</taxon>
    </lineage>
</organism>
<keyword evidence="3" id="KW-1185">Reference proteome</keyword>
<feature type="transmembrane region" description="Helical" evidence="1">
    <location>
        <begin position="27"/>
        <end position="48"/>
    </location>
</feature>
<dbReference type="RefSeq" id="WP_167627654.1">
    <property type="nucleotide sequence ID" value="NZ_FNHS01000004.1"/>
</dbReference>
<reference evidence="3" key="1">
    <citation type="submission" date="2016-10" db="EMBL/GenBank/DDBJ databases">
        <authorList>
            <person name="Varghese N."/>
            <person name="Submissions S."/>
        </authorList>
    </citation>
    <scope>NUCLEOTIDE SEQUENCE [LARGE SCALE GENOMIC DNA]</scope>
    <source>
        <strain evidence="3">BL47</strain>
    </source>
</reference>
<keyword evidence="1" id="KW-1133">Transmembrane helix</keyword>
<gene>
    <name evidence="2" type="ORF">SAMN05216360_104148</name>
</gene>
<dbReference type="AlphaFoldDB" id="A0A1G9WW37"/>
<dbReference type="STRING" id="582672.SAMN05216360_104148"/>
<dbReference type="Proteomes" id="UP000198704">
    <property type="component" value="Unassembled WGS sequence"/>
</dbReference>
<evidence type="ECO:0000313" key="3">
    <source>
        <dbReference type="Proteomes" id="UP000198704"/>
    </source>
</evidence>
<name>A0A1G9WW37_9HYPH</name>
<evidence type="ECO:0000313" key="2">
    <source>
        <dbReference type="EMBL" id="SDM88649.1"/>
    </source>
</evidence>
<sequence length="50" mass="5375">MPAIPAPYERSIRGEGERNIAKIADNFCWALFALVVITPAEGGLFAIIDG</sequence>
<keyword evidence="1" id="KW-0812">Transmembrane</keyword>